<reference evidence="2 3" key="1">
    <citation type="submission" date="2021-08" db="EMBL/GenBank/DDBJ databases">
        <title>Comparative Genomics Analysis of the Genus Qipengyuania Reveals Extensive Genetic Diversity and Metabolic Versatility, Including the Description of Fifteen Novel Species.</title>
        <authorList>
            <person name="Liu Y."/>
        </authorList>
    </citation>
    <scope>NUCLEOTIDE SEQUENCE [LARGE SCALE GENOMIC DNA]</scope>
    <source>
        <strain evidence="2 3">1XM2-8</strain>
    </source>
</reference>
<keyword evidence="1" id="KW-0812">Transmembrane</keyword>
<dbReference type="RefSeq" id="WP_221422843.1">
    <property type="nucleotide sequence ID" value="NZ_CP081297.1"/>
</dbReference>
<evidence type="ECO:0000313" key="2">
    <source>
        <dbReference type="EMBL" id="QZD87305.1"/>
    </source>
</evidence>
<feature type="transmembrane region" description="Helical" evidence="1">
    <location>
        <begin position="74"/>
        <end position="94"/>
    </location>
</feature>
<evidence type="ECO:0000313" key="3">
    <source>
        <dbReference type="Proteomes" id="UP000824280"/>
    </source>
</evidence>
<keyword evidence="3" id="KW-1185">Reference proteome</keyword>
<accession>A0ABX8ZE92</accession>
<name>A0ABX8ZE92_9SPHN</name>
<feature type="transmembrane region" description="Helical" evidence="1">
    <location>
        <begin position="43"/>
        <end position="62"/>
    </location>
</feature>
<feature type="transmembrane region" description="Helical" evidence="1">
    <location>
        <begin position="106"/>
        <end position="127"/>
    </location>
</feature>
<dbReference type="Proteomes" id="UP000824280">
    <property type="component" value="Chromosome"/>
</dbReference>
<sequence>MTQRSTGFWLCLASLAGLALLIQLTAADRYDDWARLADTTAWVFALIGAGLAGAWSFVSFIMGTAMPSDYGRKLFFGLGLVYLIIAALVAHDIVDDDGVASGVFMFLWFPVVSTIVMGPLVLLTGWYGRKA</sequence>
<dbReference type="EMBL" id="CP081297">
    <property type="protein sequence ID" value="QZD87305.1"/>
    <property type="molecule type" value="Genomic_DNA"/>
</dbReference>
<evidence type="ECO:0000256" key="1">
    <source>
        <dbReference type="SAM" id="Phobius"/>
    </source>
</evidence>
<proteinExistence type="predicted"/>
<gene>
    <name evidence="2" type="ORF">K3166_00915</name>
</gene>
<keyword evidence="1" id="KW-0472">Membrane</keyword>
<organism evidence="2 3">
    <name type="scientific">Qipengyuania psychrotolerans</name>
    <dbReference type="NCBI Taxonomy" id="2867238"/>
    <lineage>
        <taxon>Bacteria</taxon>
        <taxon>Pseudomonadati</taxon>
        <taxon>Pseudomonadota</taxon>
        <taxon>Alphaproteobacteria</taxon>
        <taxon>Sphingomonadales</taxon>
        <taxon>Erythrobacteraceae</taxon>
        <taxon>Qipengyuania</taxon>
    </lineage>
</organism>
<keyword evidence="1" id="KW-1133">Transmembrane helix</keyword>
<protein>
    <submittedName>
        <fullName evidence="2">Uncharacterized protein</fullName>
    </submittedName>
</protein>